<dbReference type="Proteomes" id="UP001596154">
    <property type="component" value="Unassembled WGS sequence"/>
</dbReference>
<reference evidence="2" key="1">
    <citation type="journal article" date="2019" name="Int. J. Syst. Evol. Microbiol.">
        <title>The Global Catalogue of Microorganisms (GCM) 10K type strain sequencing project: providing services to taxonomists for standard genome sequencing and annotation.</title>
        <authorList>
            <consortium name="The Broad Institute Genomics Platform"/>
            <consortium name="The Broad Institute Genome Sequencing Center for Infectious Disease"/>
            <person name="Wu L."/>
            <person name="Ma J."/>
        </authorList>
    </citation>
    <scope>NUCLEOTIDE SEQUENCE [LARGE SCALE GENOMIC DNA]</scope>
    <source>
        <strain evidence="2">CGMCC 4.7248</strain>
    </source>
</reference>
<accession>A0ABW0UKR9</accession>
<protein>
    <submittedName>
        <fullName evidence="1">Uncharacterized protein</fullName>
    </submittedName>
</protein>
<dbReference type="RefSeq" id="WP_381018812.1">
    <property type="nucleotide sequence ID" value="NZ_JBHSNY010000002.1"/>
</dbReference>
<evidence type="ECO:0000313" key="2">
    <source>
        <dbReference type="Proteomes" id="UP001596154"/>
    </source>
</evidence>
<name>A0ABW0UKR9_9ACTN</name>
<proteinExistence type="predicted"/>
<keyword evidence="2" id="KW-1185">Reference proteome</keyword>
<comment type="caution">
    <text evidence="1">The sequence shown here is derived from an EMBL/GenBank/DDBJ whole genome shotgun (WGS) entry which is preliminary data.</text>
</comment>
<organism evidence="1 2">
    <name type="scientific">Streptomyces bullii</name>
    <dbReference type="NCBI Taxonomy" id="349910"/>
    <lineage>
        <taxon>Bacteria</taxon>
        <taxon>Bacillati</taxon>
        <taxon>Actinomycetota</taxon>
        <taxon>Actinomycetes</taxon>
        <taxon>Kitasatosporales</taxon>
        <taxon>Streptomycetaceae</taxon>
        <taxon>Streptomyces</taxon>
    </lineage>
</organism>
<dbReference type="EMBL" id="JBHSNY010000002">
    <property type="protein sequence ID" value="MFC5633623.1"/>
    <property type="molecule type" value="Genomic_DNA"/>
</dbReference>
<sequence length="198" mass="21650">MTTDRHLALMALMNEVTAPAKTYDHAVRRAAAAASDSPEYDRAVGRGNAALDDIERPVRLWVASNAPQPIPGLCNVPSPDGAFLCALTPHSSEELHADRPREDAMPNGRRMVWQTPVELPAGFERHTCITVTCAACGYRYDETEYDHHFPSLGDAVDGAVGSGWDELKDGRVLCETVDEKHEELRRTVGVVDQDEVAA</sequence>
<evidence type="ECO:0000313" key="1">
    <source>
        <dbReference type="EMBL" id="MFC5633623.1"/>
    </source>
</evidence>
<gene>
    <name evidence="1" type="ORF">ACFPZJ_07415</name>
</gene>